<organism evidence="3 4">
    <name type="scientific">Symbiodinium pilosum</name>
    <name type="common">Dinoflagellate</name>
    <dbReference type="NCBI Taxonomy" id="2952"/>
    <lineage>
        <taxon>Eukaryota</taxon>
        <taxon>Sar</taxon>
        <taxon>Alveolata</taxon>
        <taxon>Dinophyceae</taxon>
        <taxon>Suessiales</taxon>
        <taxon>Symbiodiniaceae</taxon>
        <taxon>Symbiodinium</taxon>
    </lineage>
</organism>
<dbReference type="OrthoDB" id="433922at2759"/>
<feature type="region of interest" description="Disordered" evidence="2">
    <location>
        <begin position="16"/>
        <end position="99"/>
    </location>
</feature>
<feature type="compositionally biased region" description="Acidic residues" evidence="2">
    <location>
        <begin position="54"/>
        <end position="90"/>
    </location>
</feature>
<name>A0A812V7F4_SYMPI</name>
<sequence>MQTASVPSWSILGFFSSASGVRRPATSEPQAADEAAVQQAEPGPQVEEMHWLDENAESEAPDDEEPATEQQEEPGSQEEQDEAVEWEAPSDEVHASEGLQPVEEVFQNQPWEEEHAVLVYSHPQMGGMLQKLRTCMDAEDYACIMHQKAMVDLPHVSAMQAREQIAELDTEILVQEPSADMQPHGLIELERFRKELEKQVAENRDFFGPSGAELHEGLRQILEAHEQGCYGREDVFIQGALSENVREVFHHILSDNSCRNVLFNGYRDKINELTQNIRDDSQTLSENALLPERAAIEESRAQSVYELYNQHRQQEEAVLKKSEVPAILERHLSSFKQKEAQEREQLVALQQQHERLAADCMTLRGKQRQKLHTTEDHCRVKEADAEARGRKLEAELLAELDIFQEVFTRIQDKLRRIRDEKVRARHHMLLRIEVRQLLEVAMRKQKDQAAVHEQKAERYCKGQAVLSHFAAWIEKSYGFLETTFCDKRAQLAQELPEHRRNINAMCFLAEKDLERRKQELVEAMRVQENKMKKKFTDAAAIERIPGQREEALAKKKKGEALKEQLDNMQVAYTQLDQQLLQLKTRPKLQEQLAINGPGTRASGANSTAEREAASRWASSFFYNSAAPAPWETPPALENHRSKRRVMQILDSFLGRNAASPAEEGRRVRQRLALQA</sequence>
<keyword evidence="1" id="KW-0175">Coiled coil</keyword>
<accession>A0A812V7F4</accession>
<dbReference type="Proteomes" id="UP000649617">
    <property type="component" value="Unassembled WGS sequence"/>
</dbReference>
<comment type="caution">
    <text evidence="3">The sequence shown here is derived from an EMBL/GenBank/DDBJ whole genome shotgun (WGS) entry which is preliminary data.</text>
</comment>
<protein>
    <submittedName>
        <fullName evidence="3">Uncharacterized protein</fullName>
    </submittedName>
</protein>
<evidence type="ECO:0000256" key="2">
    <source>
        <dbReference type="SAM" id="MobiDB-lite"/>
    </source>
</evidence>
<dbReference type="AlphaFoldDB" id="A0A812V7F4"/>
<gene>
    <name evidence="3" type="ORF">SPIL2461_LOCUS15964</name>
</gene>
<reference evidence="3" key="1">
    <citation type="submission" date="2021-02" db="EMBL/GenBank/DDBJ databases">
        <authorList>
            <person name="Dougan E. K."/>
            <person name="Rhodes N."/>
            <person name="Thang M."/>
            <person name="Chan C."/>
        </authorList>
    </citation>
    <scope>NUCLEOTIDE SEQUENCE</scope>
</reference>
<keyword evidence="4" id="KW-1185">Reference proteome</keyword>
<evidence type="ECO:0000313" key="4">
    <source>
        <dbReference type="Proteomes" id="UP000649617"/>
    </source>
</evidence>
<dbReference type="EMBL" id="CAJNIZ010040269">
    <property type="protein sequence ID" value="CAE7601232.1"/>
    <property type="molecule type" value="Genomic_DNA"/>
</dbReference>
<proteinExistence type="predicted"/>
<evidence type="ECO:0000256" key="1">
    <source>
        <dbReference type="SAM" id="Coils"/>
    </source>
</evidence>
<feature type="coiled-coil region" evidence="1">
    <location>
        <begin position="332"/>
        <end position="359"/>
    </location>
</feature>
<evidence type="ECO:0000313" key="3">
    <source>
        <dbReference type="EMBL" id="CAE7601232.1"/>
    </source>
</evidence>
<feature type="coiled-coil region" evidence="1">
    <location>
        <begin position="558"/>
        <end position="585"/>
    </location>
</feature>
<feature type="compositionally biased region" description="Low complexity" evidence="2">
    <location>
        <begin position="28"/>
        <end position="41"/>
    </location>
</feature>